<sequence>MRIIFLLHLTFAVQVNSINILLKDEDLLTDCLQPLVDDYNYHTHIFIKSKNFTRNLIPKFLKANVGCNNLYLLNLFPYTPNLFTITYDSIDELNNTFLAIDTAKPHFNLLLSDFIVVTTNPEELLQITHLLWEYRFYRSLILLQNDSIGELYVIDYINSNCGKIIGYKKINECKNKKYKYKLKPIKPNMRKNFEQCSMTVGLSYQTPLVIYVNDSFPGMVPELLRAVSTASGFKFEYYQDDCYLEEFRLYTFDSLFEHFDTGKIDLSLFPHFLFSPKLVFVPAIYDQINMIIPKPKKISYWKYNFLVYQLPVWCIIFAIIPLLSVVILGNAHFSKNTDKKNFGSSFVDNVFLILRFHLNESATKIPVSWTLRILIEITYRQAKSTSFSTISIYEKRVKNLEDLIESDIPVKMFSSSSMVLPKKSPILKKIEYLSEDDTLLTDLSLKAARESFATIWAEIGFVPYPYLYELMDYFNIRMYEFGFYMPKNHIFYEHLDLSMQRVVQCGFLEMLYGKYKNFFMLKHRNDYPSKDTINSINNLLKDDDVLTGCLQPLVDDYNYHTHIFIKSENFTRNFIPKFLKANVGCNNLYLLDLFHYTPNLFTITYDSIDELNNTFLAIDTAKPHFNLLLSDFIVVTTNPEELLQITHLMWEYRFYRSLILLQNGSIGELYVIDYINSNCGKIIGYKKINECKNKKYKYKLKPIKPNMRKNFEQCSMTVGLSYQTPLVINVNDSFPGMVPELLRAVSTASGFKFEYYQDDCYLEEFRLYAVDSLFEHFDTGKIDLSLFPHFLFSPKLVFVPAIYDQINMIIPKPKKIPYWKYNFLVYQVPVWCILFAIIPLLSAVMLGNAHFSKNTDKKNFGSSFVDNIFLIIRLHFNESATKIPVSWTLRILIGFYMFFCLLEITYRQAKSTSFSTISIYEKRVKNLEDLTESDIPVKTLSSSSIVLPKKSPILKKIEYLSGDDTLLTDLSLKAARERFATIWGDIGFVSYPFLYELMDYFNIGMYELGFYMPKNHIFYEHLDLSVQRVVQCGFLEMLYGKYKNFFMLKHRNHYPSKDTSVKRDLKSCIYMFILLFAGYFVSLVAFGVELLLANKWLSKNVNRFKQAHSLPISLREEDSLTGCLQLIVEDSNYAAHFLITSENLTVNFIPRFSKVNIESNNLLLLHSFVGAPNLFTITYSSLDELNTTLFDIFTYRKVSRILSHYIILTANSADLLQISQLLWKYSFYKSLILFHSDLMVELYVIDYINTNCGEIIRYKKINECKDNKYKRKLKPIKPDMKKSFDQCSLTVGVSYLPPMTHYVNDSPPGIVPELLQVVSISSGYKFNIYENDNYINEIREFRFDSVFEDFASGKIDLMFMCNYILDFNVFFVPAIHENVLMLLPKPKLLPYWKNNVLAYQLPVWCCIYALIPLLSFIVLGYAKLIQNSDTTYFGSSFVDNLFMVFGLSLNIAATRIPVTWNLRILIGFYLFFCLLELTYRQAKITSLSAISIREKRIRNMEELAYSDIPFKTFAGYVPVIPSDSPLQEKIDYLAETEENYKNLSVIAYQQGFSTIWGEVGFIVHPFLAEEMDNFHLLMIQYGFYIPDRHIFYENFQYSMKKVLECGFLERLINKYKHYFMLQDIHSFKSVDTTVKRDLASCMFMFIVLFAGYFVSLIMFGVELLKAGKCNLPAKFKIKEKWYMDYFRKRNKNVA</sequence>
<reference evidence="10" key="1">
    <citation type="submission" date="2022-01" db="EMBL/GenBank/DDBJ databases">
        <authorList>
            <person name="King R."/>
        </authorList>
    </citation>
    <scope>NUCLEOTIDE SEQUENCE</scope>
</reference>
<dbReference type="PANTHER" id="PTHR42643">
    <property type="entry name" value="IONOTROPIC RECEPTOR 20A-RELATED"/>
    <property type="match status" value="1"/>
</dbReference>
<feature type="chain" id="PRO_5040313067" description="Ionotropic receptor" evidence="9">
    <location>
        <begin position="18"/>
        <end position="1694"/>
    </location>
</feature>
<dbReference type="Gene3D" id="1.10.287.70">
    <property type="match status" value="1"/>
</dbReference>
<dbReference type="PANTHER" id="PTHR42643:SF35">
    <property type="entry name" value="IONOTROPIC RECEPTOR 68A, ISOFORM A"/>
    <property type="match status" value="1"/>
</dbReference>
<evidence type="ECO:0008006" key="12">
    <source>
        <dbReference type="Google" id="ProtNLM"/>
    </source>
</evidence>
<dbReference type="EMBL" id="OU898282">
    <property type="protein sequence ID" value="CAG9838463.1"/>
    <property type="molecule type" value="Genomic_DNA"/>
</dbReference>
<name>A0A9N9XGI3_DIABA</name>
<comment type="subcellular location">
    <subcellularLocation>
        <location evidence="1">Cell membrane</location>
        <topology evidence="1">Multi-pass membrane protein</topology>
    </subcellularLocation>
</comment>
<keyword evidence="6" id="KW-0675">Receptor</keyword>
<organism evidence="10 11">
    <name type="scientific">Diabrotica balteata</name>
    <name type="common">Banded cucumber beetle</name>
    <dbReference type="NCBI Taxonomy" id="107213"/>
    <lineage>
        <taxon>Eukaryota</taxon>
        <taxon>Metazoa</taxon>
        <taxon>Ecdysozoa</taxon>
        <taxon>Arthropoda</taxon>
        <taxon>Hexapoda</taxon>
        <taxon>Insecta</taxon>
        <taxon>Pterygota</taxon>
        <taxon>Neoptera</taxon>
        <taxon>Endopterygota</taxon>
        <taxon>Coleoptera</taxon>
        <taxon>Polyphaga</taxon>
        <taxon>Cucujiformia</taxon>
        <taxon>Chrysomeloidea</taxon>
        <taxon>Chrysomelidae</taxon>
        <taxon>Galerucinae</taxon>
        <taxon>Diabroticina</taxon>
        <taxon>Diabroticites</taxon>
        <taxon>Diabrotica</taxon>
    </lineage>
</organism>
<dbReference type="SUPFAM" id="SSF53850">
    <property type="entry name" value="Periplasmic binding protein-like II"/>
    <property type="match status" value="3"/>
</dbReference>
<evidence type="ECO:0000256" key="9">
    <source>
        <dbReference type="SAM" id="SignalP"/>
    </source>
</evidence>
<keyword evidence="11" id="KW-1185">Reference proteome</keyword>
<evidence type="ECO:0000256" key="6">
    <source>
        <dbReference type="ARBA" id="ARBA00023170"/>
    </source>
</evidence>
<dbReference type="GO" id="GO:0005886">
    <property type="term" value="C:plasma membrane"/>
    <property type="evidence" value="ECO:0007669"/>
    <property type="project" value="UniProtKB-SubCell"/>
</dbReference>
<keyword evidence="4 8" id="KW-1133">Transmembrane helix</keyword>
<evidence type="ECO:0000256" key="4">
    <source>
        <dbReference type="ARBA" id="ARBA00022989"/>
    </source>
</evidence>
<feature type="transmembrane region" description="Helical" evidence="8">
    <location>
        <begin position="1069"/>
        <end position="1093"/>
    </location>
</feature>
<feature type="transmembrane region" description="Helical" evidence="8">
    <location>
        <begin position="1638"/>
        <end position="1661"/>
    </location>
</feature>
<dbReference type="OrthoDB" id="6713470at2759"/>
<evidence type="ECO:0000313" key="11">
    <source>
        <dbReference type="Proteomes" id="UP001153709"/>
    </source>
</evidence>
<accession>A0A9N9XGI3</accession>
<evidence type="ECO:0000256" key="5">
    <source>
        <dbReference type="ARBA" id="ARBA00023136"/>
    </source>
</evidence>
<evidence type="ECO:0000256" key="8">
    <source>
        <dbReference type="SAM" id="Phobius"/>
    </source>
</evidence>
<evidence type="ECO:0000256" key="1">
    <source>
        <dbReference type="ARBA" id="ARBA00004651"/>
    </source>
</evidence>
<feature type="transmembrane region" description="Helical" evidence="8">
    <location>
        <begin position="306"/>
        <end position="329"/>
    </location>
</feature>
<dbReference type="InterPro" id="IPR052192">
    <property type="entry name" value="Insect_Ionotropic_Sensory_Rcpt"/>
</dbReference>
<protein>
    <recommendedName>
        <fullName evidence="12">Ionotropic receptor</fullName>
    </recommendedName>
</protein>
<keyword evidence="3 8" id="KW-0812">Transmembrane</keyword>
<keyword evidence="2" id="KW-1003">Cell membrane</keyword>
<keyword evidence="7" id="KW-0325">Glycoprotein</keyword>
<feature type="signal peptide" evidence="9">
    <location>
        <begin position="1"/>
        <end position="17"/>
    </location>
</feature>
<evidence type="ECO:0000256" key="2">
    <source>
        <dbReference type="ARBA" id="ARBA00022475"/>
    </source>
</evidence>
<evidence type="ECO:0000256" key="7">
    <source>
        <dbReference type="ARBA" id="ARBA00023180"/>
    </source>
</evidence>
<feature type="transmembrane region" description="Helical" evidence="8">
    <location>
        <begin position="1460"/>
        <end position="1479"/>
    </location>
</feature>
<feature type="transmembrane region" description="Helical" evidence="8">
    <location>
        <begin position="888"/>
        <end position="906"/>
    </location>
</feature>
<feature type="transmembrane region" description="Helical" evidence="8">
    <location>
        <begin position="1396"/>
        <end position="1419"/>
    </location>
</feature>
<evidence type="ECO:0000313" key="10">
    <source>
        <dbReference type="EMBL" id="CAG9838463.1"/>
    </source>
</evidence>
<gene>
    <name evidence="10" type="ORF">DIABBA_LOCUS11353</name>
</gene>
<keyword evidence="5 8" id="KW-0472">Membrane</keyword>
<feature type="transmembrane region" description="Helical" evidence="8">
    <location>
        <begin position="824"/>
        <end position="847"/>
    </location>
</feature>
<evidence type="ECO:0000256" key="3">
    <source>
        <dbReference type="ARBA" id="ARBA00022692"/>
    </source>
</evidence>
<feature type="transmembrane region" description="Helical" evidence="8">
    <location>
        <begin position="1431"/>
        <end position="1454"/>
    </location>
</feature>
<proteinExistence type="predicted"/>
<dbReference type="Proteomes" id="UP001153709">
    <property type="component" value="Chromosome 7"/>
</dbReference>
<keyword evidence="9" id="KW-0732">Signal</keyword>